<dbReference type="InterPro" id="IPR023148">
    <property type="entry name" value="tRNA_m1G_MeTrfase_C_sf"/>
</dbReference>
<dbReference type="InterPro" id="IPR002649">
    <property type="entry name" value="tRNA_m1G_MeTrfase_TrmD"/>
</dbReference>
<protein>
    <recommendedName>
        <fullName evidence="6 15">tRNA (guanine-N(1)-)-methyltransferase</fullName>
        <ecNumber evidence="5 15">2.1.1.228</ecNumber>
    </recommendedName>
    <alternativeName>
        <fullName evidence="12 15">M1G-methyltransferase</fullName>
    </alternativeName>
    <alternativeName>
        <fullName evidence="13 15">tRNA [GM37] methyltransferase</fullName>
    </alternativeName>
</protein>
<organism evidence="19">
    <name type="scientific">uncultured Rubrobacteraceae bacterium</name>
    <dbReference type="NCBI Taxonomy" id="349277"/>
    <lineage>
        <taxon>Bacteria</taxon>
        <taxon>Bacillati</taxon>
        <taxon>Actinomycetota</taxon>
        <taxon>Rubrobacteria</taxon>
        <taxon>Rubrobacterales</taxon>
        <taxon>Rubrobacteraceae</taxon>
        <taxon>environmental samples</taxon>
    </lineage>
</organism>
<dbReference type="SUPFAM" id="SSF75217">
    <property type="entry name" value="alpha/beta knot"/>
    <property type="match status" value="1"/>
</dbReference>
<evidence type="ECO:0000256" key="9">
    <source>
        <dbReference type="ARBA" id="ARBA00022679"/>
    </source>
</evidence>
<evidence type="ECO:0000256" key="12">
    <source>
        <dbReference type="ARBA" id="ARBA00029736"/>
    </source>
</evidence>
<evidence type="ECO:0000256" key="14">
    <source>
        <dbReference type="ARBA" id="ARBA00047783"/>
    </source>
</evidence>
<accession>A0A6J4QRJ1</accession>
<keyword evidence="7 15" id="KW-0963">Cytoplasm</keyword>
<keyword evidence="9 15" id="KW-0808">Transferase</keyword>
<evidence type="ECO:0000256" key="13">
    <source>
        <dbReference type="ARBA" id="ARBA00033392"/>
    </source>
</evidence>
<keyword evidence="11 15" id="KW-0819">tRNA processing</keyword>
<comment type="subunit">
    <text evidence="4 15">Homodimer.</text>
</comment>
<evidence type="ECO:0000256" key="16">
    <source>
        <dbReference type="PIRSR" id="PIRSR000386-1"/>
    </source>
</evidence>
<dbReference type="EMBL" id="CADCVE010000037">
    <property type="protein sequence ID" value="CAA9452847.1"/>
    <property type="molecule type" value="Genomic_DNA"/>
</dbReference>
<comment type="similarity">
    <text evidence="3 15">Belongs to the RNA methyltransferase TrmD family.</text>
</comment>
<evidence type="ECO:0000256" key="6">
    <source>
        <dbReference type="ARBA" id="ARBA00014679"/>
    </source>
</evidence>
<gene>
    <name evidence="15" type="primary">trmD</name>
    <name evidence="19" type="ORF">AVDCRST_MAG28-1970</name>
</gene>
<evidence type="ECO:0000256" key="7">
    <source>
        <dbReference type="ARBA" id="ARBA00022490"/>
    </source>
</evidence>
<dbReference type="HAMAP" id="MF_00605">
    <property type="entry name" value="TrmD"/>
    <property type="match status" value="1"/>
</dbReference>
<dbReference type="Gene3D" id="1.10.1270.20">
    <property type="entry name" value="tRNA(m1g37)methyltransferase, domain 2"/>
    <property type="match status" value="1"/>
</dbReference>
<comment type="catalytic activity">
    <reaction evidence="14 15">
        <text>guanosine(37) in tRNA + S-adenosyl-L-methionine = N(1)-methylguanosine(37) in tRNA + S-adenosyl-L-homocysteine + H(+)</text>
        <dbReference type="Rhea" id="RHEA:36899"/>
        <dbReference type="Rhea" id="RHEA-COMP:10145"/>
        <dbReference type="Rhea" id="RHEA-COMP:10147"/>
        <dbReference type="ChEBI" id="CHEBI:15378"/>
        <dbReference type="ChEBI" id="CHEBI:57856"/>
        <dbReference type="ChEBI" id="CHEBI:59789"/>
        <dbReference type="ChEBI" id="CHEBI:73542"/>
        <dbReference type="ChEBI" id="CHEBI:74269"/>
        <dbReference type="EC" id="2.1.1.228"/>
    </reaction>
</comment>
<dbReference type="GO" id="GO:0005829">
    <property type="term" value="C:cytosol"/>
    <property type="evidence" value="ECO:0007669"/>
    <property type="project" value="TreeGrafter"/>
</dbReference>
<dbReference type="PANTHER" id="PTHR46417">
    <property type="entry name" value="TRNA (GUANINE-N(1)-)-METHYLTRANSFERASE"/>
    <property type="match status" value="1"/>
</dbReference>
<evidence type="ECO:0000256" key="17">
    <source>
        <dbReference type="SAM" id="MobiDB-lite"/>
    </source>
</evidence>
<dbReference type="GO" id="GO:0052906">
    <property type="term" value="F:tRNA (guanine(37)-N1)-methyltransferase activity"/>
    <property type="evidence" value="ECO:0007669"/>
    <property type="project" value="UniProtKB-UniRule"/>
</dbReference>
<evidence type="ECO:0000256" key="11">
    <source>
        <dbReference type="ARBA" id="ARBA00022694"/>
    </source>
</evidence>
<evidence type="ECO:0000256" key="1">
    <source>
        <dbReference type="ARBA" id="ARBA00002634"/>
    </source>
</evidence>
<evidence type="ECO:0000256" key="3">
    <source>
        <dbReference type="ARBA" id="ARBA00007630"/>
    </source>
</evidence>
<feature type="region of interest" description="Disordered" evidence="17">
    <location>
        <begin position="219"/>
        <end position="260"/>
    </location>
</feature>
<proteinExistence type="inferred from homology"/>
<evidence type="ECO:0000256" key="2">
    <source>
        <dbReference type="ARBA" id="ARBA00004496"/>
    </source>
</evidence>
<sequence length="260" mass="27790">MSGIDVFCVFPEAVESTLRVGVVGRAIERGSVALRTFDLREYAPKGRIDDMPFGGGAGMIVRVDVVARAFEEAYGVPARKVREERRVLVTEPGGRKVEQRYVREIAEGLSVGRGLSIVCGRYGGMDGRVRGVLATEAVSLGDFVLSGGEIVAAALSDAVIRLLDGVLGNSESLIGESFSRENVLGPPQYTRPAVWDGEGVPAVLLSGNHAEIRAWRERGPHQDQGQGGDAGGDEFSPASQVPDTPTRGDKLDHERGYQAE</sequence>
<feature type="binding site" evidence="15 16">
    <location>
        <begin position="140"/>
        <end position="145"/>
    </location>
    <ligand>
        <name>S-adenosyl-L-methionine</name>
        <dbReference type="ChEBI" id="CHEBI:59789"/>
    </ligand>
</feature>
<reference evidence="19" key="1">
    <citation type="submission" date="2020-02" db="EMBL/GenBank/DDBJ databases">
        <authorList>
            <person name="Meier V. D."/>
        </authorList>
    </citation>
    <scope>NUCLEOTIDE SEQUENCE</scope>
    <source>
        <strain evidence="19">AVDCRST_MAG28</strain>
    </source>
</reference>
<evidence type="ECO:0000256" key="4">
    <source>
        <dbReference type="ARBA" id="ARBA00011738"/>
    </source>
</evidence>
<evidence type="ECO:0000313" key="19">
    <source>
        <dbReference type="EMBL" id="CAA9452847.1"/>
    </source>
</evidence>
<dbReference type="Pfam" id="PF01746">
    <property type="entry name" value="tRNA_m1G_MT"/>
    <property type="match status" value="1"/>
</dbReference>
<dbReference type="EC" id="2.1.1.228" evidence="5 15"/>
<evidence type="ECO:0000256" key="10">
    <source>
        <dbReference type="ARBA" id="ARBA00022691"/>
    </source>
</evidence>
<dbReference type="PANTHER" id="PTHR46417:SF1">
    <property type="entry name" value="TRNA (GUANINE-N(1)-)-METHYLTRANSFERASE"/>
    <property type="match status" value="1"/>
</dbReference>
<comment type="subcellular location">
    <subcellularLocation>
        <location evidence="2 15">Cytoplasm</location>
    </subcellularLocation>
</comment>
<dbReference type="Gene3D" id="3.40.1280.10">
    <property type="match status" value="1"/>
</dbReference>
<evidence type="ECO:0000256" key="5">
    <source>
        <dbReference type="ARBA" id="ARBA00012807"/>
    </source>
</evidence>
<feature type="compositionally biased region" description="Basic and acidic residues" evidence="17">
    <location>
        <begin position="246"/>
        <end position="260"/>
    </location>
</feature>
<evidence type="ECO:0000256" key="8">
    <source>
        <dbReference type="ARBA" id="ARBA00022603"/>
    </source>
</evidence>
<keyword evidence="10 15" id="KW-0949">S-adenosyl-L-methionine</keyword>
<evidence type="ECO:0000256" key="15">
    <source>
        <dbReference type="HAMAP-Rule" id="MF_00605"/>
    </source>
</evidence>
<name>A0A6J4QRJ1_9ACTN</name>
<feature type="domain" description="tRNA methyltransferase TRMD/TRM10-type" evidence="18">
    <location>
        <begin position="4"/>
        <end position="218"/>
    </location>
</feature>
<feature type="binding site" evidence="15 16">
    <location>
        <position position="120"/>
    </location>
    <ligand>
        <name>S-adenosyl-L-methionine</name>
        <dbReference type="ChEBI" id="CHEBI:59789"/>
    </ligand>
</feature>
<comment type="function">
    <text evidence="1 15">Specifically methylates guanosine-37 in various tRNAs.</text>
</comment>
<dbReference type="InterPro" id="IPR016009">
    <property type="entry name" value="tRNA_MeTrfase_TRMD/TRM10"/>
</dbReference>
<dbReference type="PIRSF" id="PIRSF000386">
    <property type="entry name" value="tRNA_mtase"/>
    <property type="match status" value="1"/>
</dbReference>
<dbReference type="GO" id="GO:0002939">
    <property type="term" value="P:tRNA N1-guanine methylation"/>
    <property type="evidence" value="ECO:0007669"/>
    <property type="project" value="TreeGrafter"/>
</dbReference>
<dbReference type="AlphaFoldDB" id="A0A6J4QRJ1"/>
<dbReference type="InterPro" id="IPR029026">
    <property type="entry name" value="tRNA_m1G_MTases_N"/>
</dbReference>
<evidence type="ECO:0000259" key="18">
    <source>
        <dbReference type="Pfam" id="PF01746"/>
    </source>
</evidence>
<dbReference type="InterPro" id="IPR029028">
    <property type="entry name" value="Alpha/beta_knot_MTases"/>
</dbReference>
<keyword evidence="8 15" id="KW-0489">Methyltransferase</keyword>